<accession>A0A8H7CUT6</accession>
<dbReference type="GO" id="GO:0005794">
    <property type="term" value="C:Golgi apparatus"/>
    <property type="evidence" value="ECO:0007669"/>
    <property type="project" value="TreeGrafter"/>
</dbReference>
<dbReference type="PANTHER" id="PTHR17985:SF8">
    <property type="entry name" value="TRANSPORT AND GOLGI ORGANIZATION PROTEIN 2 HOMOLOG"/>
    <property type="match status" value="1"/>
</dbReference>
<dbReference type="Proteomes" id="UP000623467">
    <property type="component" value="Unassembled WGS sequence"/>
</dbReference>
<dbReference type="Pfam" id="PF05742">
    <property type="entry name" value="TANGO2"/>
    <property type="match status" value="1"/>
</dbReference>
<evidence type="ECO:0000313" key="1">
    <source>
        <dbReference type="EMBL" id="KAF7348193.1"/>
    </source>
</evidence>
<evidence type="ECO:0008006" key="3">
    <source>
        <dbReference type="Google" id="ProtNLM"/>
    </source>
</evidence>
<comment type="caution">
    <text evidence="1">The sequence shown here is derived from an EMBL/GenBank/DDBJ whole genome shotgun (WGS) entry which is preliminary data.</text>
</comment>
<evidence type="ECO:0000313" key="2">
    <source>
        <dbReference type="Proteomes" id="UP000623467"/>
    </source>
</evidence>
<dbReference type="EMBL" id="JACAZH010000017">
    <property type="protein sequence ID" value="KAF7348193.1"/>
    <property type="molecule type" value="Genomic_DNA"/>
</dbReference>
<keyword evidence="2" id="KW-1185">Reference proteome</keyword>
<gene>
    <name evidence="1" type="ORF">MSAN_01772400</name>
</gene>
<reference evidence="1" key="1">
    <citation type="submission" date="2020-05" db="EMBL/GenBank/DDBJ databases">
        <title>Mycena genomes resolve the evolution of fungal bioluminescence.</title>
        <authorList>
            <person name="Tsai I.J."/>
        </authorList>
    </citation>
    <scope>NUCLEOTIDE SEQUENCE</scope>
    <source>
        <strain evidence="1">160909Yilan</strain>
    </source>
</reference>
<protein>
    <recommendedName>
        <fullName evidence="3">DUF833-domain-containing protein</fullName>
    </recommendedName>
</protein>
<dbReference type="GO" id="GO:0007030">
    <property type="term" value="P:Golgi organization"/>
    <property type="evidence" value="ECO:0007669"/>
    <property type="project" value="TreeGrafter"/>
</dbReference>
<dbReference type="InterPro" id="IPR008551">
    <property type="entry name" value="TANGO2"/>
</dbReference>
<dbReference type="PANTHER" id="PTHR17985">
    <property type="entry name" value="SER/THR-RICH PROTEIN T10 IN DGCR REGION"/>
    <property type="match status" value="1"/>
</dbReference>
<name>A0A8H7CUT6_9AGAR</name>
<dbReference type="AlphaFoldDB" id="A0A8H7CUT6"/>
<organism evidence="1 2">
    <name type="scientific">Mycena sanguinolenta</name>
    <dbReference type="NCBI Taxonomy" id="230812"/>
    <lineage>
        <taxon>Eukaryota</taxon>
        <taxon>Fungi</taxon>
        <taxon>Dikarya</taxon>
        <taxon>Basidiomycota</taxon>
        <taxon>Agaricomycotina</taxon>
        <taxon>Agaricomycetes</taxon>
        <taxon>Agaricomycetidae</taxon>
        <taxon>Agaricales</taxon>
        <taxon>Marasmiineae</taxon>
        <taxon>Mycenaceae</taxon>
        <taxon>Mycena</taxon>
    </lineage>
</organism>
<proteinExistence type="predicted"/>
<dbReference type="GO" id="GO:0009306">
    <property type="term" value="P:protein secretion"/>
    <property type="evidence" value="ECO:0007669"/>
    <property type="project" value="TreeGrafter"/>
</dbReference>
<dbReference type="OrthoDB" id="191601at2759"/>
<sequence>MCVAFWTLDHPEYALILCNNRDEFLARPALAASFHSFRDAQSNVATDAHFNSDDPAATVAEDAVLSGRDTQAGGTWFGLAPQSGRVALLTNITEPYQSLPSSRGALAPAFLLTQRARAQWAASAAPAVRSLHFPHAALLSNGGAGGQLQSRPLRADERASGGLSNGLFVDGAGGEAWPKVVQGRALFAEALKAHDAEAEVLADADATDAALARRLFALLRTTTAEPVRAREELRRTICVRPLDTIAAGPSGSSKWYGTRTASVLLVRRSGEALFVERDVWRIQPGGGRRAV</sequence>